<reference evidence="2 3" key="1">
    <citation type="journal article" date="2015" name="Genome Biol. Evol.">
        <title>Comparative Genomics of a Bacterivorous Green Alga Reveals Evolutionary Causalities and Consequences of Phago-Mixotrophic Mode of Nutrition.</title>
        <authorList>
            <person name="Burns J.A."/>
            <person name="Paasch A."/>
            <person name="Narechania A."/>
            <person name="Kim E."/>
        </authorList>
    </citation>
    <scope>NUCLEOTIDE SEQUENCE [LARGE SCALE GENOMIC DNA]</scope>
    <source>
        <strain evidence="2 3">PLY_AMNH</strain>
    </source>
</reference>
<gene>
    <name evidence="2" type="ORF">CYMTET_28953</name>
</gene>
<feature type="compositionally biased region" description="Polar residues" evidence="1">
    <location>
        <begin position="498"/>
        <end position="519"/>
    </location>
</feature>
<feature type="region of interest" description="Disordered" evidence="1">
    <location>
        <begin position="1"/>
        <end position="22"/>
    </location>
</feature>
<organism evidence="2 3">
    <name type="scientific">Cymbomonas tetramitiformis</name>
    <dbReference type="NCBI Taxonomy" id="36881"/>
    <lineage>
        <taxon>Eukaryota</taxon>
        <taxon>Viridiplantae</taxon>
        <taxon>Chlorophyta</taxon>
        <taxon>Pyramimonadophyceae</taxon>
        <taxon>Pyramimonadales</taxon>
        <taxon>Pyramimonadaceae</taxon>
        <taxon>Cymbomonas</taxon>
    </lineage>
</organism>
<proteinExistence type="predicted"/>
<dbReference type="Proteomes" id="UP001190700">
    <property type="component" value="Unassembled WGS sequence"/>
</dbReference>
<comment type="caution">
    <text evidence="2">The sequence shown here is derived from an EMBL/GenBank/DDBJ whole genome shotgun (WGS) entry which is preliminary data.</text>
</comment>
<feature type="region of interest" description="Disordered" evidence="1">
    <location>
        <begin position="41"/>
        <end position="121"/>
    </location>
</feature>
<dbReference type="EMBL" id="LGRX02016412">
    <property type="protein sequence ID" value="KAK3262178.1"/>
    <property type="molecule type" value="Genomic_DNA"/>
</dbReference>
<name>A0AAE0FLY9_9CHLO</name>
<sequence length="575" mass="60952">MSSGQTAPIASTRSRRSTRVARSAVHAADALVATDLATAVVPPAEAIPPQDAQLLRELGIDESEEEEEDGEDQRFSPDLSQPAPSEPLEEEFSFGSQPNERPSSPPPSPPATRSVRPRSSSAIDVGGAARLMFGVLPGAQPISRPSTPPASATLSVADVCARDFNGGNLNLLPNADVLLMKNVFSLQALRTMCARIPGFPKPESLSRVMLVKHVEAFRQIFDCATTGGSHRQPAAPASTVPHTQSVGAEGPVPPAMGDVPSRFELREGSEPQASPSLIAAVAAVPDVTSLHSRPVLQPRGQFPAPPSSSATPGAGAPPAPNPAVDPRLAFFAGVHAPVGQPSAPQQHVQVPPFSSAPELAGFNIQAYVDSVLQKSMQEETKGVSNWLKANRLRSELLEWCLTPGKAVSEIPKLMRQVAASFGQPGASSREPTTASDLYSLATLIERELAGGTRDAKLPENHIALFAHQQIKVTVPECEKDDAHESELQLFIKNQSKKASLAGSSRQNNKPTAPADSSNAKCPKCQGSHSLRDCKSPYALNRDGSINSSWVDKRNKQDNKNDQIQVPLLPPPPARG</sequence>
<evidence type="ECO:0000256" key="1">
    <source>
        <dbReference type="SAM" id="MobiDB-lite"/>
    </source>
</evidence>
<protein>
    <submittedName>
        <fullName evidence="2">Uncharacterized protein</fullName>
    </submittedName>
</protein>
<accession>A0AAE0FLY9</accession>
<evidence type="ECO:0000313" key="2">
    <source>
        <dbReference type="EMBL" id="KAK3262178.1"/>
    </source>
</evidence>
<feature type="region of interest" description="Disordered" evidence="1">
    <location>
        <begin position="294"/>
        <end position="325"/>
    </location>
</feature>
<feature type="compositionally biased region" description="Acidic residues" evidence="1">
    <location>
        <begin position="60"/>
        <end position="71"/>
    </location>
</feature>
<feature type="compositionally biased region" description="Basic and acidic residues" evidence="1">
    <location>
        <begin position="550"/>
        <end position="560"/>
    </location>
</feature>
<feature type="region of interest" description="Disordered" evidence="1">
    <location>
        <begin position="498"/>
        <end position="575"/>
    </location>
</feature>
<feature type="compositionally biased region" description="Low complexity" evidence="1">
    <location>
        <begin position="111"/>
        <end position="121"/>
    </location>
</feature>
<evidence type="ECO:0000313" key="3">
    <source>
        <dbReference type="Proteomes" id="UP001190700"/>
    </source>
</evidence>
<dbReference type="AlphaFoldDB" id="A0AAE0FLY9"/>
<keyword evidence="3" id="KW-1185">Reference proteome</keyword>
<feature type="region of interest" description="Disordered" evidence="1">
    <location>
        <begin position="227"/>
        <end position="271"/>
    </location>
</feature>